<comment type="caution">
    <text evidence="1">The sequence shown here is derived from an EMBL/GenBank/DDBJ whole genome shotgun (WGS) entry which is preliminary data.</text>
</comment>
<protein>
    <submittedName>
        <fullName evidence="1">Uncharacterized protein</fullName>
    </submittedName>
</protein>
<name>A0A1V6QQS1_9EURO</name>
<dbReference type="EMBL" id="MDYO01000052">
    <property type="protein sequence ID" value="OQD91521.1"/>
    <property type="molecule type" value="Genomic_DNA"/>
</dbReference>
<organism evidence="1 2">
    <name type="scientific">Penicillium solitum</name>
    <dbReference type="NCBI Taxonomy" id="60172"/>
    <lineage>
        <taxon>Eukaryota</taxon>
        <taxon>Fungi</taxon>
        <taxon>Dikarya</taxon>
        <taxon>Ascomycota</taxon>
        <taxon>Pezizomycotina</taxon>
        <taxon>Eurotiomycetes</taxon>
        <taxon>Eurotiomycetidae</taxon>
        <taxon>Eurotiales</taxon>
        <taxon>Aspergillaceae</taxon>
        <taxon>Penicillium</taxon>
    </lineage>
</organism>
<dbReference type="AlphaFoldDB" id="A0A1V6QQS1"/>
<gene>
    <name evidence="1" type="ORF">PENSOL_c052G11530</name>
</gene>
<dbReference type="Proteomes" id="UP000191612">
    <property type="component" value="Unassembled WGS sequence"/>
</dbReference>
<reference evidence="2" key="1">
    <citation type="journal article" date="2017" name="Nat. Microbiol.">
        <title>Global analysis of biosynthetic gene clusters reveals vast potential of secondary metabolite production in Penicillium species.</title>
        <authorList>
            <person name="Nielsen J.C."/>
            <person name="Grijseels S."/>
            <person name="Prigent S."/>
            <person name="Ji B."/>
            <person name="Dainat J."/>
            <person name="Nielsen K.F."/>
            <person name="Frisvad J.C."/>
            <person name="Workman M."/>
            <person name="Nielsen J."/>
        </authorList>
    </citation>
    <scope>NUCLEOTIDE SEQUENCE [LARGE SCALE GENOMIC DNA]</scope>
    <source>
        <strain evidence="2">IBT 29525</strain>
    </source>
</reference>
<evidence type="ECO:0000313" key="1">
    <source>
        <dbReference type="EMBL" id="OQD91521.1"/>
    </source>
</evidence>
<evidence type="ECO:0000313" key="2">
    <source>
        <dbReference type="Proteomes" id="UP000191612"/>
    </source>
</evidence>
<keyword evidence="2" id="KW-1185">Reference proteome</keyword>
<proteinExistence type="predicted"/>
<accession>A0A1V6QQS1</accession>
<sequence length="52" mass="6015">MNNEEAENYVKIHKATRQKTFTEKLCDLFEALGFKKKPVAPEVYVMSNTPPK</sequence>